<dbReference type="Gene3D" id="1.20.5.340">
    <property type="match status" value="1"/>
</dbReference>
<evidence type="ECO:0000313" key="4">
    <source>
        <dbReference type="EMBL" id="KAJ8436978.1"/>
    </source>
</evidence>
<feature type="compositionally biased region" description="Polar residues" evidence="3">
    <location>
        <begin position="1226"/>
        <end position="1254"/>
    </location>
</feature>
<evidence type="ECO:0000256" key="3">
    <source>
        <dbReference type="SAM" id="MobiDB-lite"/>
    </source>
</evidence>
<dbReference type="Proteomes" id="UP001153076">
    <property type="component" value="Unassembled WGS sequence"/>
</dbReference>
<comment type="caution">
    <text evidence="4">The sequence shown here is derived from an EMBL/GenBank/DDBJ whole genome shotgun (WGS) entry which is preliminary data.</text>
</comment>
<feature type="region of interest" description="Disordered" evidence="3">
    <location>
        <begin position="426"/>
        <end position="539"/>
    </location>
</feature>
<dbReference type="InterPro" id="IPR028288">
    <property type="entry name" value="SCAR/WAVE_fam"/>
</dbReference>
<dbReference type="PANTHER" id="PTHR12902:SF1">
    <property type="entry name" value="WISKOTT-ALDRICH SYNDROME PROTEIN FAMILY MEMBER"/>
    <property type="match status" value="1"/>
</dbReference>
<evidence type="ECO:0000256" key="1">
    <source>
        <dbReference type="ARBA" id="ARBA00006993"/>
    </source>
</evidence>
<sequence>MPLSRYQIRNAYGLADQQLYKVADKDDSEDLLEGVAMAGLIGVLRQLGDLAEFAAEVFHDLHEEVMATAARGHSLIIRVQQLEAEFPLIERTLLEQTTHTTFLYNSGVGWHPKLRMNQNLVTRGDLPRFVMDSYEECRGPPQLFLLDKFDVAGAGACLKRYTDPSFFQRESISFNDRQSEGQREKKTRTVKMSNCCSFGSSRKRAPCWRNGDSPEFFPSSHVKLHQLFLQERLESSGNDLEHHVRLKKRQFSGFFLNEGNRTSYMEKFVHVSPAELKIVTATDDCELGLEIVEIGTASPLKESIMSDKTLQSSLYSRELEMKPSMDDFSESKVNEVIDSGAVELLGLNHGSDTCKILKLDKGKKCMDIESNSQVSVDDGCASEIDYYVDALATIESEIEPDSECRKTSCYSNAKRLVADFYGSEGQRRPQSLFSDSQSFGNSTTSDDGNNVFKERESSSCSVSVNSMAESTTDLEKHVVVTPDPASKSDPDDISVDFHNLSKGISRNETEERESASDGAVQGDDIPKSTQALGETSKRTDYGHWCNGELPLDDEESWNIGITPETSHDLPNTLDDFVHLAHIASRKSDSISSSVEEHVNDMGMSNLYASSGVKQSVAHTLISDAKYPQITNQIVDVPNVGFFASSIGENSEDQYAALQCTKSLNIEEQFSETNNPELAPLFDSALGTFPSSQEHHSIEKIIIDPEADEDTSCCSIVGVNEALPPVSNALQAHLLQSSFSEIAEPTEANSDYIEAAALGTVSLGAVLNSMAVFGSAEETGDQCRGNNFDVHGGSVSVVENEPDAILNGGSLKRASVSRNFTLIHRGRPAPVGTNAFLDGSGTQAIRIDVTNEHECYKYYVHDKSKDFSCHPFPSDIPIKPPISSNSTSATADNSTMCYNEVKEEHIEIVANGCRVDAEKDPHEDVFPLYSSEYLYAEKLKHRSVSLTENCLQNQQELVLGHDADLAIQQDVDAAQDAPVSSKSNMSSNGSCPLILLDGSLAEDVLNYTKLIDGAEAPLISKNGTQDLDSTSSFTPENFDNDKCLSTTLCSHAQRSFAKPPPKSAEYLLESSKEPLKSSSVYHSNVLNGSSEAILEVNTGQFDSPCFPALDMLAGGPSITLDPPPLPPLPPMQWRLGRFQNSPTAAERQIVQQTPHAIQPVSLPTTNVEAEIVARSPKTQGHRGYSDGNSSQQGVLTLPVSVAFSDLSSRNDIIGIAGEDNHSFAATQTSISSQNGSQTSEESFQPNMNPPESESTVEAHASGSCPAVLKEKLITEIGYENEHAEHIPQAVEHEAVNSQGELSQASTEHNDWNPHPSFDAPETGSVLPSTHDGIPINVDGNAHVNAQNKPLRPRNPVIDEVVAISKSKLRKMERVKPPLESKGDEGESFLEQLQLRKVGERTKSQAESKTKEIGPLVEQLQLRKAGELEADLRSEEKESSRGQLRKIVGRAHSMVRPKTDDRDSLLDQIRNKVTDNALSQSFNLRPAVMDRPNVQGPRTNLRVAAILQKASNIRQAMAGSDEDDADSWSDC</sequence>
<feature type="region of interest" description="Disordered" evidence="3">
    <location>
        <begin position="1296"/>
        <end position="1330"/>
    </location>
</feature>
<evidence type="ECO:0000313" key="5">
    <source>
        <dbReference type="Proteomes" id="UP001153076"/>
    </source>
</evidence>
<dbReference type="GO" id="GO:2000601">
    <property type="term" value="P:positive regulation of Arp2/3 complex-mediated actin nucleation"/>
    <property type="evidence" value="ECO:0007669"/>
    <property type="project" value="TreeGrafter"/>
</dbReference>
<feature type="compositionally biased region" description="Polar residues" evidence="3">
    <location>
        <begin position="428"/>
        <end position="448"/>
    </location>
</feature>
<dbReference type="PANTHER" id="PTHR12902">
    <property type="entry name" value="WASP-1"/>
    <property type="match status" value="1"/>
</dbReference>
<comment type="similarity">
    <text evidence="1 2">Belongs to the SCAR/WAVE family.</text>
</comment>
<organism evidence="4 5">
    <name type="scientific">Carnegiea gigantea</name>
    <dbReference type="NCBI Taxonomy" id="171969"/>
    <lineage>
        <taxon>Eukaryota</taxon>
        <taxon>Viridiplantae</taxon>
        <taxon>Streptophyta</taxon>
        <taxon>Embryophyta</taxon>
        <taxon>Tracheophyta</taxon>
        <taxon>Spermatophyta</taxon>
        <taxon>Magnoliopsida</taxon>
        <taxon>eudicotyledons</taxon>
        <taxon>Gunneridae</taxon>
        <taxon>Pentapetalae</taxon>
        <taxon>Caryophyllales</taxon>
        <taxon>Cactineae</taxon>
        <taxon>Cactaceae</taxon>
        <taxon>Cactoideae</taxon>
        <taxon>Echinocereeae</taxon>
        <taxon>Carnegiea</taxon>
    </lineage>
</organism>
<dbReference type="GO" id="GO:0005856">
    <property type="term" value="C:cytoskeleton"/>
    <property type="evidence" value="ECO:0007669"/>
    <property type="project" value="UniProtKB-SubCell"/>
</dbReference>
<keyword evidence="5" id="KW-1185">Reference proteome</keyword>
<keyword evidence="2" id="KW-0009">Actin-binding</keyword>
<comment type="subcellular location">
    <subcellularLocation>
        <location evidence="2">Cytoplasm</location>
        <location evidence="2">Cytoskeleton</location>
    </subcellularLocation>
</comment>
<dbReference type="Gene3D" id="6.10.280.150">
    <property type="match status" value="1"/>
</dbReference>
<dbReference type="GO" id="GO:0034237">
    <property type="term" value="F:protein kinase A regulatory subunit binding"/>
    <property type="evidence" value="ECO:0007669"/>
    <property type="project" value="TreeGrafter"/>
</dbReference>
<proteinExistence type="inferred from homology"/>
<keyword evidence="2" id="KW-0206">Cytoskeleton</keyword>
<dbReference type="EMBL" id="JAKOGI010000321">
    <property type="protein sequence ID" value="KAJ8436978.1"/>
    <property type="molecule type" value="Genomic_DNA"/>
</dbReference>
<evidence type="ECO:0000256" key="2">
    <source>
        <dbReference type="RuleBase" id="RU367034"/>
    </source>
</evidence>
<accession>A0A9Q1QC96</accession>
<feature type="compositionally biased region" description="Polar residues" evidence="3">
    <location>
        <begin position="1296"/>
        <end position="1305"/>
    </location>
</feature>
<protein>
    <recommendedName>
        <fullName evidence="2">Protein SCAR</fullName>
    </recommendedName>
    <alternativeName>
        <fullName evidence="2">Protein WAVE</fullName>
    </alternativeName>
</protein>
<feature type="compositionally biased region" description="Basic and acidic residues" evidence="3">
    <location>
        <begin position="505"/>
        <end position="515"/>
    </location>
</feature>
<dbReference type="GO" id="GO:0071933">
    <property type="term" value="F:Arp2/3 complex binding"/>
    <property type="evidence" value="ECO:0007669"/>
    <property type="project" value="TreeGrafter"/>
</dbReference>
<comment type="function">
    <text evidence="2">Involved in regulation of actin and microtubule organization. Part of a WAVE complex that activates the Arp2/3 complex.</text>
</comment>
<name>A0A9Q1QC96_9CARY</name>
<feature type="region of interest" description="Disordered" evidence="3">
    <location>
        <begin position="1226"/>
        <end position="1260"/>
    </location>
</feature>
<keyword evidence="2" id="KW-0963">Cytoplasm</keyword>
<reference evidence="4" key="1">
    <citation type="submission" date="2022-04" db="EMBL/GenBank/DDBJ databases">
        <title>Carnegiea gigantea Genome sequencing and assembly v2.</title>
        <authorList>
            <person name="Copetti D."/>
            <person name="Sanderson M.J."/>
            <person name="Burquez A."/>
            <person name="Wojciechowski M.F."/>
        </authorList>
    </citation>
    <scope>NUCLEOTIDE SEQUENCE</scope>
    <source>
        <strain evidence="4">SGP5-SGP5p</strain>
        <tissue evidence="4">Aerial part</tissue>
    </source>
</reference>
<dbReference type="OrthoDB" id="1929108at2759"/>
<gene>
    <name evidence="4" type="ORF">Cgig2_012265</name>
</gene>
<dbReference type="GO" id="GO:0030036">
    <property type="term" value="P:actin cytoskeleton organization"/>
    <property type="evidence" value="ECO:0007669"/>
    <property type="project" value="UniProtKB-UniRule"/>
</dbReference>
<dbReference type="GO" id="GO:0003779">
    <property type="term" value="F:actin binding"/>
    <property type="evidence" value="ECO:0007669"/>
    <property type="project" value="UniProtKB-UniRule"/>
</dbReference>